<dbReference type="EC" id="5.2.1.8" evidence="6"/>
<dbReference type="EMBL" id="RIAR02000001">
    <property type="protein sequence ID" value="NSL91081.1"/>
    <property type="molecule type" value="Genomic_DNA"/>
</dbReference>
<dbReference type="InterPro" id="IPR046357">
    <property type="entry name" value="PPIase_dom_sf"/>
</dbReference>
<dbReference type="Proteomes" id="UP000281028">
    <property type="component" value="Unassembled WGS sequence"/>
</dbReference>
<dbReference type="Pfam" id="PF00254">
    <property type="entry name" value="FKBP_C"/>
    <property type="match status" value="1"/>
</dbReference>
<proteinExistence type="inferred from homology"/>
<evidence type="ECO:0000256" key="5">
    <source>
        <dbReference type="PROSITE-ProRule" id="PRU00277"/>
    </source>
</evidence>
<keyword evidence="4 5" id="KW-0413">Isomerase</keyword>
<dbReference type="PANTHER" id="PTHR43811">
    <property type="entry name" value="FKBP-TYPE PEPTIDYL-PROLYL CIS-TRANS ISOMERASE FKPA"/>
    <property type="match status" value="1"/>
</dbReference>
<evidence type="ECO:0000256" key="1">
    <source>
        <dbReference type="ARBA" id="ARBA00000971"/>
    </source>
</evidence>
<gene>
    <name evidence="7" type="ORF">ECE50_029935</name>
</gene>
<dbReference type="Gene3D" id="3.10.50.40">
    <property type="match status" value="1"/>
</dbReference>
<dbReference type="GO" id="GO:0003755">
    <property type="term" value="F:peptidyl-prolyl cis-trans isomerase activity"/>
    <property type="evidence" value="ECO:0007669"/>
    <property type="project" value="UniProtKB-UniRule"/>
</dbReference>
<dbReference type="AlphaFoldDB" id="A0A433WD81"/>
<dbReference type="SUPFAM" id="SSF54534">
    <property type="entry name" value="FKBP-like"/>
    <property type="match status" value="1"/>
</dbReference>
<protein>
    <recommendedName>
        <fullName evidence="6">Peptidyl-prolyl cis-trans isomerase</fullName>
        <ecNumber evidence="6">5.2.1.8</ecNumber>
    </recommendedName>
</protein>
<dbReference type="InterPro" id="IPR001179">
    <property type="entry name" value="PPIase_FKBP_dom"/>
</dbReference>
<dbReference type="OrthoDB" id="9814548at2"/>
<dbReference type="PANTHER" id="PTHR43811:SF19">
    <property type="entry name" value="39 KDA FK506-BINDING NUCLEAR PROTEIN"/>
    <property type="match status" value="1"/>
</dbReference>
<evidence type="ECO:0000256" key="3">
    <source>
        <dbReference type="ARBA" id="ARBA00023110"/>
    </source>
</evidence>
<dbReference type="PROSITE" id="PS51257">
    <property type="entry name" value="PROKAR_LIPOPROTEIN"/>
    <property type="match status" value="1"/>
</dbReference>
<keyword evidence="3 5" id="KW-0697">Rotamase</keyword>
<evidence type="ECO:0000256" key="6">
    <source>
        <dbReference type="RuleBase" id="RU003915"/>
    </source>
</evidence>
<dbReference type="RefSeq" id="WP_127042953.1">
    <property type="nucleotide sequence ID" value="NZ_JAABOK010000010.1"/>
</dbReference>
<comment type="catalytic activity">
    <reaction evidence="1 5 6">
        <text>[protein]-peptidylproline (omega=180) = [protein]-peptidylproline (omega=0)</text>
        <dbReference type="Rhea" id="RHEA:16237"/>
        <dbReference type="Rhea" id="RHEA-COMP:10747"/>
        <dbReference type="Rhea" id="RHEA-COMP:10748"/>
        <dbReference type="ChEBI" id="CHEBI:83833"/>
        <dbReference type="ChEBI" id="CHEBI:83834"/>
        <dbReference type="EC" id="5.2.1.8"/>
    </reaction>
</comment>
<dbReference type="PROSITE" id="PS50059">
    <property type="entry name" value="FKBP_PPIASE"/>
    <property type="match status" value="1"/>
</dbReference>
<evidence type="ECO:0000256" key="4">
    <source>
        <dbReference type="ARBA" id="ARBA00023235"/>
    </source>
</evidence>
<evidence type="ECO:0000313" key="8">
    <source>
        <dbReference type="Proteomes" id="UP000281028"/>
    </source>
</evidence>
<organism evidence="7 8">
    <name type="scientific">Chitinophaga solisilvae</name>
    <dbReference type="NCBI Taxonomy" id="1233460"/>
    <lineage>
        <taxon>Bacteria</taxon>
        <taxon>Pseudomonadati</taxon>
        <taxon>Bacteroidota</taxon>
        <taxon>Chitinophagia</taxon>
        <taxon>Chitinophagales</taxon>
        <taxon>Chitinophagaceae</taxon>
        <taxon>Chitinophaga</taxon>
    </lineage>
</organism>
<evidence type="ECO:0000256" key="2">
    <source>
        <dbReference type="ARBA" id="ARBA00006577"/>
    </source>
</evidence>
<sequence length="161" mass="17762">MKLMLKIPVACLLLFMFACTKTNDSLELLSRQAGGPNSEIESYLFAHNEAALRDPSGIYYRILTPGDSLHFVKSNSVVYVNYLNKLTNGQIVSSSFDVTNFDGRELKDHIPGWQIGLTKISKGGKIRLFIPPVLAYGSMGVPDIIPPNAVLISDVELVDFK</sequence>
<evidence type="ECO:0000313" key="7">
    <source>
        <dbReference type="EMBL" id="NSL91081.1"/>
    </source>
</evidence>
<reference evidence="7" key="1">
    <citation type="submission" date="2020-05" db="EMBL/GenBank/DDBJ databases">
        <title>Chitinophaga laudate sp. nov., isolated from a tropical peat swamp.</title>
        <authorList>
            <person name="Goh C.B.S."/>
            <person name="Lee M.S."/>
            <person name="Parimannan S."/>
            <person name="Pasbakhsh P."/>
            <person name="Yule C.M."/>
            <person name="Rajandas H."/>
            <person name="Loke S."/>
            <person name="Croft L."/>
            <person name="Tan J.B.L."/>
        </authorList>
    </citation>
    <scope>NUCLEOTIDE SEQUENCE</scope>
    <source>
        <strain evidence="7">Mgbs1</strain>
    </source>
</reference>
<comment type="caution">
    <text evidence="7">The sequence shown here is derived from an EMBL/GenBank/DDBJ whole genome shotgun (WGS) entry which is preliminary data.</text>
</comment>
<keyword evidence="8" id="KW-1185">Reference proteome</keyword>
<accession>A0A433WD81</accession>
<comment type="similarity">
    <text evidence="2 6">Belongs to the FKBP-type PPIase family.</text>
</comment>
<name>A0A433WD81_9BACT</name>